<accession>A0A926EI05</accession>
<evidence type="ECO:0000256" key="5">
    <source>
        <dbReference type="ARBA" id="ARBA00023004"/>
    </source>
</evidence>
<dbReference type="Gene3D" id="3.30.413.10">
    <property type="entry name" value="Sulfite Reductase Hemoprotein, domain 1"/>
    <property type="match status" value="2"/>
</dbReference>
<dbReference type="InterPro" id="IPR036136">
    <property type="entry name" value="Nit/Sulf_reduc_fer-like_dom_sf"/>
</dbReference>
<dbReference type="InterPro" id="IPR045854">
    <property type="entry name" value="NO2/SO3_Rdtase_4Fe4S_sf"/>
</dbReference>
<dbReference type="Pfam" id="PF01077">
    <property type="entry name" value="NIR_SIR"/>
    <property type="match status" value="1"/>
</dbReference>
<dbReference type="InterPro" id="IPR051329">
    <property type="entry name" value="NIR_SIR_4Fe-4S"/>
</dbReference>
<reference evidence="9" key="1">
    <citation type="submission" date="2020-08" db="EMBL/GenBank/DDBJ databases">
        <title>Genome public.</title>
        <authorList>
            <person name="Liu C."/>
            <person name="Sun Q."/>
        </authorList>
    </citation>
    <scope>NUCLEOTIDE SEQUENCE</scope>
    <source>
        <strain evidence="9">NSJ-12</strain>
    </source>
</reference>
<evidence type="ECO:0000256" key="4">
    <source>
        <dbReference type="ARBA" id="ARBA00023002"/>
    </source>
</evidence>
<dbReference type="Proteomes" id="UP000655830">
    <property type="component" value="Unassembled WGS sequence"/>
</dbReference>
<dbReference type="RefSeq" id="WP_249331538.1">
    <property type="nucleotide sequence ID" value="NZ_JACRSY010000004.1"/>
</dbReference>
<comment type="caution">
    <text evidence="9">The sequence shown here is derived from an EMBL/GenBank/DDBJ whole genome shotgun (WGS) entry which is preliminary data.</text>
</comment>
<dbReference type="GO" id="GO:0046872">
    <property type="term" value="F:metal ion binding"/>
    <property type="evidence" value="ECO:0007669"/>
    <property type="project" value="UniProtKB-KW"/>
</dbReference>
<dbReference type="Gene3D" id="3.90.480.10">
    <property type="entry name" value="Sulfite Reductase Hemoprotein,Domain 2"/>
    <property type="match status" value="1"/>
</dbReference>
<dbReference type="AlphaFoldDB" id="A0A926EI05"/>
<keyword evidence="3" id="KW-0479">Metal-binding</keyword>
<evidence type="ECO:0000313" key="9">
    <source>
        <dbReference type="EMBL" id="MBC8578567.1"/>
    </source>
</evidence>
<dbReference type="InterPro" id="IPR006066">
    <property type="entry name" value="NO2/SO3_Rdtase_FeS/sirohaem_BS"/>
</dbReference>
<evidence type="ECO:0000313" key="10">
    <source>
        <dbReference type="Proteomes" id="UP000655830"/>
    </source>
</evidence>
<protein>
    <submittedName>
        <fullName evidence="9">Nitrite/sulfite reductase</fullName>
    </submittedName>
</protein>
<keyword evidence="4" id="KW-0560">Oxidoreductase</keyword>
<evidence type="ECO:0000259" key="7">
    <source>
        <dbReference type="Pfam" id="PF01077"/>
    </source>
</evidence>
<proteinExistence type="predicted"/>
<evidence type="ECO:0000256" key="2">
    <source>
        <dbReference type="ARBA" id="ARBA00022617"/>
    </source>
</evidence>
<dbReference type="InterPro" id="IPR006067">
    <property type="entry name" value="NO2/SO3_Rdtase_4Fe4S_dom"/>
</dbReference>
<feature type="domain" description="Nitrite/Sulfite reductase ferredoxin-like" evidence="8">
    <location>
        <begin position="46"/>
        <end position="104"/>
    </location>
</feature>
<name>A0A926EI05_9FIRM</name>
<dbReference type="GO" id="GO:0016491">
    <property type="term" value="F:oxidoreductase activity"/>
    <property type="evidence" value="ECO:0007669"/>
    <property type="project" value="UniProtKB-KW"/>
</dbReference>
<dbReference type="GO" id="GO:0020037">
    <property type="term" value="F:heme binding"/>
    <property type="evidence" value="ECO:0007669"/>
    <property type="project" value="InterPro"/>
</dbReference>
<keyword evidence="1" id="KW-0004">4Fe-4S</keyword>
<dbReference type="PANTHER" id="PTHR32439:SF9">
    <property type="entry name" value="BLR3264 PROTEIN"/>
    <property type="match status" value="1"/>
</dbReference>
<keyword evidence="5" id="KW-0408">Iron</keyword>
<organism evidence="9 10">
    <name type="scientific">Zhenhengia yiwuensis</name>
    <dbReference type="NCBI Taxonomy" id="2763666"/>
    <lineage>
        <taxon>Bacteria</taxon>
        <taxon>Bacillati</taxon>
        <taxon>Bacillota</taxon>
        <taxon>Clostridia</taxon>
        <taxon>Lachnospirales</taxon>
        <taxon>Lachnospiraceae</taxon>
        <taxon>Zhenhengia</taxon>
    </lineage>
</organism>
<evidence type="ECO:0000259" key="8">
    <source>
        <dbReference type="Pfam" id="PF03460"/>
    </source>
</evidence>
<evidence type="ECO:0000256" key="6">
    <source>
        <dbReference type="ARBA" id="ARBA00023014"/>
    </source>
</evidence>
<evidence type="ECO:0000256" key="1">
    <source>
        <dbReference type="ARBA" id="ARBA00022485"/>
    </source>
</evidence>
<dbReference type="PANTHER" id="PTHR32439">
    <property type="entry name" value="FERREDOXIN--NITRITE REDUCTASE, CHLOROPLASTIC"/>
    <property type="match status" value="1"/>
</dbReference>
<keyword evidence="10" id="KW-1185">Reference proteome</keyword>
<evidence type="ECO:0000256" key="3">
    <source>
        <dbReference type="ARBA" id="ARBA00022723"/>
    </source>
</evidence>
<feature type="domain" description="Nitrite/sulphite reductase 4Fe-4S" evidence="7">
    <location>
        <begin position="118"/>
        <end position="268"/>
    </location>
</feature>
<keyword evidence="6" id="KW-0411">Iron-sulfur</keyword>
<dbReference type="GO" id="GO:0051539">
    <property type="term" value="F:4 iron, 4 sulfur cluster binding"/>
    <property type="evidence" value="ECO:0007669"/>
    <property type="project" value="UniProtKB-KW"/>
</dbReference>
<dbReference type="SUPFAM" id="SSF55124">
    <property type="entry name" value="Nitrite/Sulfite reductase N-terminal domain-like"/>
    <property type="match status" value="1"/>
</dbReference>
<dbReference type="SUPFAM" id="SSF56014">
    <property type="entry name" value="Nitrite and sulphite reductase 4Fe-4S domain-like"/>
    <property type="match status" value="2"/>
</dbReference>
<dbReference type="Pfam" id="PF03460">
    <property type="entry name" value="NIR_SIR_ferr"/>
    <property type="match status" value="1"/>
</dbReference>
<dbReference type="EMBL" id="JACRSY010000004">
    <property type="protein sequence ID" value="MBC8578567.1"/>
    <property type="molecule type" value="Genomic_DNA"/>
</dbReference>
<dbReference type="InterPro" id="IPR005117">
    <property type="entry name" value="NiRdtase/SiRdtase_haem-b_fer"/>
</dbReference>
<dbReference type="PRINTS" id="PR00397">
    <property type="entry name" value="SIROHAEM"/>
</dbReference>
<sequence length="516" mass="58178">MNKLNEILLEELPDLKKHSEAFLNKELSKLNFKRYSGAFGVYATRSQKSFILRFRLPGGVISKEELQFIYDMALKYNLGGIHLTTRQCIQLHNLSLDAILDIIEQGILKGLYTRGSGGNYPRNVSMSPLTGVTPGEAFDVLPFAIAANVYLLKSIYAYHLPRKFKVAFSNTPTADAHSTIQDLGFIAMSYDHNPFFKVYAGGGLGKDPEPCLVIPISLPPSDVLYAIEAMLNLFIKEGNYEDHNKARVRYIVNKLGKAQFIASFLDELEIAKQSKELSLPFTPSFEVYEDWSTTLIHPRIFKQKQINLYSMYFQPLGGQLTLKLLKQLLQYLDYLPKVRLRLTMTEGFYMINLDEATALKLLELTDGLGGETKLTQSVSCIGVPTCQMGILNSQELLDNIISYFNHKKYKKDILPRVYISGCPNSCGVHQIGSIGFAGKKKRIENVITDCYTLYIGGSFHADHVRLGIPLGDIPSPLIPEFLYKLALQLESLNINFDTWFETDQDSLTAFIQPYLV</sequence>
<keyword evidence="2" id="KW-0349">Heme</keyword>
<gene>
    <name evidence="9" type="ORF">H8718_03365</name>
</gene>